<gene>
    <name evidence="2" type="ORF">SLS63_012199</name>
</gene>
<keyword evidence="3" id="KW-1185">Reference proteome</keyword>
<feature type="region of interest" description="Disordered" evidence="1">
    <location>
        <begin position="494"/>
        <end position="586"/>
    </location>
</feature>
<name>A0ABR1NRW9_DIAER</name>
<evidence type="ECO:0000313" key="3">
    <source>
        <dbReference type="Proteomes" id="UP001430848"/>
    </source>
</evidence>
<feature type="compositionally biased region" description="Basic and acidic residues" evidence="1">
    <location>
        <begin position="501"/>
        <end position="511"/>
    </location>
</feature>
<protein>
    <submittedName>
        <fullName evidence="2">Uncharacterized protein</fullName>
    </submittedName>
</protein>
<proteinExistence type="predicted"/>
<dbReference type="InterPro" id="IPR043129">
    <property type="entry name" value="ATPase_NBD"/>
</dbReference>
<feature type="compositionally biased region" description="Polar residues" evidence="1">
    <location>
        <begin position="512"/>
        <end position="526"/>
    </location>
</feature>
<dbReference type="EMBL" id="JAKNSF020000130">
    <property type="protein sequence ID" value="KAK7713056.1"/>
    <property type="molecule type" value="Genomic_DNA"/>
</dbReference>
<evidence type="ECO:0000313" key="2">
    <source>
        <dbReference type="EMBL" id="KAK7713056.1"/>
    </source>
</evidence>
<dbReference type="SUPFAM" id="SSF53067">
    <property type="entry name" value="Actin-like ATPase domain"/>
    <property type="match status" value="1"/>
</dbReference>
<reference evidence="2 3" key="1">
    <citation type="submission" date="2024-02" db="EMBL/GenBank/DDBJ databases">
        <title>De novo assembly and annotation of 12 fungi associated with fruit tree decline syndrome in Ontario, Canada.</title>
        <authorList>
            <person name="Sulman M."/>
            <person name="Ellouze W."/>
            <person name="Ilyukhin E."/>
        </authorList>
    </citation>
    <scope>NUCLEOTIDE SEQUENCE [LARGE SCALE GENOMIC DNA]</scope>
    <source>
        <strain evidence="2 3">M169</strain>
    </source>
</reference>
<sequence length="616" mass="68271">MAPDDIQCRQAVLGIDIGSTAARAAIAWREGDETRSELVPFKFAEEPEGHGYPLFEASSDILPFDDGPIKYIRHGFSQDCDLKREKLPAKFVPYVLLDKIEDMEEQNPVGIRLKQQRSKAGLNDTLFKANIEDATKQFLRYILMCSKKALDMRKQIYSQLRITTVAMAVPSQWNASFQSLYGRLLKEEVFAECFEEMDDIEVVFHTDATAIAHYFLHSSSDANGLELRQHGIIPDIDTVGGGINTQLFIHCGAHHASSILTTIQRDESGKRVLCEGGRSQGAEGGTEWWLEDLLNYVINGIVVPIHEIQLSGVTPEDRNLYREIIAERYRPIMNGRGSLGIPPPQHGWSHISTQIPKERSDQACHLGFRHVKRMIRQQLQRISNIKRGWGTKEHAITIIVTGGSTRHPAFIKWLEDSCAEQGLPKAITLETMARFCGAEQVARGAAYATLAQQASNMAAPETPRRRIPEFGSEEARANIQRLMDLKFPHLKSFGSNTTADARPDGATKHSPNDNVSLSGEASSSRQMDSESKAPGADTSQDASRKRKASEEPDDFVPTKHVHTMRGLPIRTKSSTTKEPRDVVPANRVHNTRGLAIRTASAARKDASSSGKGGSST</sequence>
<dbReference type="Proteomes" id="UP001430848">
    <property type="component" value="Unassembled WGS sequence"/>
</dbReference>
<accession>A0ABR1NRW9</accession>
<comment type="caution">
    <text evidence="2">The sequence shown here is derived from an EMBL/GenBank/DDBJ whole genome shotgun (WGS) entry which is preliminary data.</text>
</comment>
<organism evidence="2 3">
    <name type="scientific">Diaporthe eres</name>
    <name type="common">Phomopsis oblonga</name>
    <dbReference type="NCBI Taxonomy" id="83184"/>
    <lineage>
        <taxon>Eukaryota</taxon>
        <taxon>Fungi</taxon>
        <taxon>Dikarya</taxon>
        <taxon>Ascomycota</taxon>
        <taxon>Pezizomycotina</taxon>
        <taxon>Sordariomycetes</taxon>
        <taxon>Sordariomycetidae</taxon>
        <taxon>Diaporthales</taxon>
        <taxon>Diaporthaceae</taxon>
        <taxon>Diaporthe</taxon>
        <taxon>Diaporthe eres species complex</taxon>
    </lineage>
</organism>
<evidence type="ECO:0000256" key="1">
    <source>
        <dbReference type="SAM" id="MobiDB-lite"/>
    </source>
</evidence>